<feature type="region of interest" description="Disordered" evidence="2">
    <location>
        <begin position="33"/>
        <end position="58"/>
    </location>
</feature>
<keyword evidence="1" id="KW-0175">Coiled coil</keyword>
<name>A0A8K0PFL4_9PEZI</name>
<evidence type="ECO:0008006" key="6">
    <source>
        <dbReference type="Google" id="ProtNLM"/>
    </source>
</evidence>
<keyword evidence="3" id="KW-1133">Transmembrane helix</keyword>
<evidence type="ECO:0000256" key="1">
    <source>
        <dbReference type="SAM" id="Coils"/>
    </source>
</evidence>
<organism evidence="4 5">
    <name type="scientific">Elsinoe batatas</name>
    <dbReference type="NCBI Taxonomy" id="2601811"/>
    <lineage>
        <taxon>Eukaryota</taxon>
        <taxon>Fungi</taxon>
        <taxon>Dikarya</taxon>
        <taxon>Ascomycota</taxon>
        <taxon>Pezizomycotina</taxon>
        <taxon>Dothideomycetes</taxon>
        <taxon>Dothideomycetidae</taxon>
        <taxon>Myriangiales</taxon>
        <taxon>Elsinoaceae</taxon>
        <taxon>Elsinoe</taxon>
    </lineage>
</organism>
<dbReference type="AlphaFoldDB" id="A0A8K0PFL4"/>
<evidence type="ECO:0000256" key="2">
    <source>
        <dbReference type="SAM" id="MobiDB-lite"/>
    </source>
</evidence>
<keyword evidence="5" id="KW-1185">Reference proteome</keyword>
<feature type="transmembrane region" description="Helical" evidence="3">
    <location>
        <begin position="6"/>
        <end position="22"/>
    </location>
</feature>
<dbReference type="Gene3D" id="1.20.120.20">
    <property type="entry name" value="Apolipoprotein"/>
    <property type="match status" value="1"/>
</dbReference>
<proteinExistence type="predicted"/>
<dbReference type="OrthoDB" id="5355126at2759"/>
<gene>
    <name evidence="4" type="ORF">KVT40_007159</name>
</gene>
<keyword evidence="3" id="KW-0472">Membrane</keyword>
<reference evidence="4" key="1">
    <citation type="submission" date="2021-07" db="EMBL/GenBank/DDBJ databases">
        <title>Elsinoe batatas strain:CRI-CJ2 Genome sequencing and assembly.</title>
        <authorList>
            <person name="Huang L."/>
        </authorList>
    </citation>
    <scope>NUCLEOTIDE SEQUENCE</scope>
    <source>
        <strain evidence="4">CRI-CJ2</strain>
    </source>
</reference>
<evidence type="ECO:0000256" key="3">
    <source>
        <dbReference type="SAM" id="Phobius"/>
    </source>
</evidence>
<comment type="caution">
    <text evidence="4">The sequence shown here is derived from an EMBL/GenBank/DDBJ whole genome shotgun (WGS) entry which is preliminary data.</text>
</comment>
<feature type="region of interest" description="Disordered" evidence="2">
    <location>
        <begin position="129"/>
        <end position="148"/>
    </location>
</feature>
<feature type="coiled-coil region" evidence="1">
    <location>
        <begin position="76"/>
        <end position="114"/>
    </location>
</feature>
<protein>
    <recommendedName>
        <fullName evidence="6">Calcofluor white hypersensitive protein</fullName>
    </recommendedName>
</protein>
<keyword evidence="3" id="KW-0812">Transmembrane</keyword>
<dbReference type="Proteomes" id="UP000809789">
    <property type="component" value="Unassembled WGS sequence"/>
</dbReference>
<sequence>MSRRGVTVIGLTAVGGVGYYLFKAGGDPKLAERQAEHDAARLSSSARDELPGKGKEVKTEAKVIGQKVGSQIDSTINEARSKSAELEKNLNSYASDAEKRFEAARKEAGKELNQAVDKFDKTVGDAASKIQQEGSKAKSGLSSWFGGK</sequence>
<dbReference type="EMBL" id="JAESVG020000008">
    <property type="protein sequence ID" value="KAG8625408.1"/>
    <property type="molecule type" value="Genomic_DNA"/>
</dbReference>
<accession>A0A8K0PFL4</accession>
<evidence type="ECO:0000313" key="4">
    <source>
        <dbReference type="EMBL" id="KAG8625408.1"/>
    </source>
</evidence>
<evidence type="ECO:0000313" key="5">
    <source>
        <dbReference type="Proteomes" id="UP000809789"/>
    </source>
</evidence>